<feature type="chain" id="PRO_5044785911" description="Secreted protein" evidence="1">
    <location>
        <begin position="24"/>
        <end position="100"/>
    </location>
</feature>
<organism evidence="2 3">
    <name type="scientific">Abeliophyllum distichum</name>
    <dbReference type="NCBI Taxonomy" id="126358"/>
    <lineage>
        <taxon>Eukaryota</taxon>
        <taxon>Viridiplantae</taxon>
        <taxon>Streptophyta</taxon>
        <taxon>Embryophyta</taxon>
        <taxon>Tracheophyta</taxon>
        <taxon>Spermatophyta</taxon>
        <taxon>Magnoliopsida</taxon>
        <taxon>eudicotyledons</taxon>
        <taxon>Gunneridae</taxon>
        <taxon>Pentapetalae</taxon>
        <taxon>asterids</taxon>
        <taxon>lamiids</taxon>
        <taxon>Lamiales</taxon>
        <taxon>Oleaceae</taxon>
        <taxon>Forsythieae</taxon>
        <taxon>Abeliophyllum</taxon>
    </lineage>
</organism>
<gene>
    <name evidence="2" type="ORF">Adt_01539</name>
</gene>
<keyword evidence="3" id="KW-1185">Reference proteome</keyword>
<feature type="signal peptide" evidence="1">
    <location>
        <begin position="1"/>
        <end position="23"/>
    </location>
</feature>
<evidence type="ECO:0000313" key="2">
    <source>
        <dbReference type="EMBL" id="KAL2540561.1"/>
    </source>
</evidence>
<dbReference type="AlphaFoldDB" id="A0ABD1VTK6"/>
<evidence type="ECO:0000256" key="1">
    <source>
        <dbReference type="SAM" id="SignalP"/>
    </source>
</evidence>
<name>A0ABD1VTK6_9LAMI</name>
<keyword evidence="1" id="KW-0732">Signal</keyword>
<proteinExistence type="predicted"/>
<protein>
    <recommendedName>
        <fullName evidence="4">Secreted protein</fullName>
    </recommendedName>
</protein>
<reference evidence="3" key="1">
    <citation type="submission" date="2024-07" db="EMBL/GenBank/DDBJ databases">
        <title>Two chromosome-level genome assemblies of Korean endemic species Abeliophyllum distichum and Forsythia ovata (Oleaceae).</title>
        <authorList>
            <person name="Jang H."/>
        </authorList>
    </citation>
    <scope>NUCLEOTIDE SEQUENCE [LARGE SCALE GENOMIC DNA]</scope>
</reference>
<dbReference type="Proteomes" id="UP001604336">
    <property type="component" value="Unassembled WGS sequence"/>
</dbReference>
<evidence type="ECO:0008006" key="4">
    <source>
        <dbReference type="Google" id="ProtNLM"/>
    </source>
</evidence>
<sequence>MMWSFPPMECSLCLVLALRGGWHQDLGLGEQECDPRSQDCLEHYSFLGCSFSREKALFQRQFRFILLCRLQHLQRFCCTLVDSNLIFIGCVLFVEDFSCF</sequence>
<dbReference type="EMBL" id="JBFOLK010000001">
    <property type="protein sequence ID" value="KAL2540561.1"/>
    <property type="molecule type" value="Genomic_DNA"/>
</dbReference>
<evidence type="ECO:0000313" key="3">
    <source>
        <dbReference type="Proteomes" id="UP001604336"/>
    </source>
</evidence>
<accession>A0ABD1VTK6</accession>
<comment type="caution">
    <text evidence="2">The sequence shown here is derived from an EMBL/GenBank/DDBJ whole genome shotgun (WGS) entry which is preliminary data.</text>
</comment>